<evidence type="ECO:0000313" key="3">
    <source>
        <dbReference type="Proteomes" id="UP001612415"/>
    </source>
</evidence>
<evidence type="ECO:0000256" key="1">
    <source>
        <dbReference type="SAM" id="MobiDB-lite"/>
    </source>
</evidence>
<accession>A0ABW7YCU2</accession>
<dbReference type="Proteomes" id="UP001612415">
    <property type="component" value="Unassembled WGS sequence"/>
</dbReference>
<feature type="compositionally biased region" description="Polar residues" evidence="1">
    <location>
        <begin position="318"/>
        <end position="330"/>
    </location>
</feature>
<comment type="caution">
    <text evidence="2">The sequence shown here is derived from an EMBL/GenBank/DDBJ whole genome shotgun (WGS) entry which is preliminary data.</text>
</comment>
<dbReference type="EMBL" id="JBITDC010000019">
    <property type="protein sequence ID" value="MFI5680229.1"/>
    <property type="molecule type" value="Genomic_DNA"/>
</dbReference>
<gene>
    <name evidence="2" type="ORF">ACIA8P_37430</name>
</gene>
<proteinExistence type="predicted"/>
<dbReference type="RefSeq" id="WP_398660674.1">
    <property type="nucleotide sequence ID" value="NZ_JBITDC010000019.1"/>
</dbReference>
<evidence type="ECO:0000313" key="2">
    <source>
        <dbReference type="EMBL" id="MFI5680229.1"/>
    </source>
</evidence>
<reference evidence="2 3" key="1">
    <citation type="submission" date="2024-10" db="EMBL/GenBank/DDBJ databases">
        <title>The Natural Products Discovery Center: Release of the First 8490 Sequenced Strains for Exploring Actinobacteria Biosynthetic Diversity.</title>
        <authorList>
            <person name="Kalkreuter E."/>
            <person name="Kautsar S.A."/>
            <person name="Yang D."/>
            <person name="Bader C.D."/>
            <person name="Teijaro C.N."/>
            <person name="Fluegel L."/>
            <person name="Davis C.M."/>
            <person name="Simpson J.R."/>
            <person name="Lauterbach L."/>
            <person name="Steele A.D."/>
            <person name="Gui C."/>
            <person name="Meng S."/>
            <person name="Li G."/>
            <person name="Viehrig K."/>
            <person name="Ye F."/>
            <person name="Su P."/>
            <person name="Kiefer A.F."/>
            <person name="Nichols A."/>
            <person name="Cepeda A.J."/>
            <person name="Yan W."/>
            <person name="Fan B."/>
            <person name="Jiang Y."/>
            <person name="Adhikari A."/>
            <person name="Zheng C.-J."/>
            <person name="Schuster L."/>
            <person name="Cowan T.M."/>
            <person name="Smanski M.J."/>
            <person name="Chevrette M.G."/>
            <person name="De Carvalho L.P.S."/>
            <person name="Shen B."/>
        </authorList>
    </citation>
    <scope>NUCLEOTIDE SEQUENCE [LARGE SCALE GENOMIC DNA]</scope>
    <source>
        <strain evidence="2 3">NPDC051599</strain>
    </source>
</reference>
<keyword evidence="3" id="KW-1185">Reference proteome</keyword>
<name>A0ABW7YCU2_STRCE</name>
<feature type="region of interest" description="Disordered" evidence="1">
    <location>
        <begin position="295"/>
        <end position="330"/>
    </location>
</feature>
<protein>
    <submittedName>
        <fullName evidence="2">DUF2236 domain-containing protein</fullName>
    </submittedName>
</protein>
<sequence length="330" mass="38464">MASRQGEPALRRGHKYSGHKYKWVDRELARMDPETDWERMISLYVGHRVPEFALAMMIYPGTMRMMQPAAGSATLAHTSKLETRPHRRFQDGNDFLMAWMVDGLSSAAGRRAAARLNRIHLGIARRTPYLPGNFDDIDDFVYPLVLLATFGDRLQTSLGLPGMSEPMKTAWHRWAQGLFRLLERESGPLAGEAFPEDWNAMTEFALKFDSRPYEQTESGHRVATAMMNFFAERWFPAPLRAFGRDLTRYLAGERVCRLHRIGWISPRRERVVRLFLKTAFRVQRVLPDYRTPLPERLQRTRRTHTQLRRLEPYRAPGVNTQPPTEQQRRR</sequence>
<organism evidence="2 3">
    <name type="scientific">Streptomyces cellulosae</name>
    <dbReference type="NCBI Taxonomy" id="1968"/>
    <lineage>
        <taxon>Bacteria</taxon>
        <taxon>Bacillati</taxon>
        <taxon>Actinomycetota</taxon>
        <taxon>Actinomycetes</taxon>
        <taxon>Kitasatosporales</taxon>
        <taxon>Streptomycetaceae</taxon>
        <taxon>Streptomyces</taxon>
    </lineage>
</organism>